<evidence type="ECO:0000256" key="3">
    <source>
        <dbReference type="ARBA" id="ARBA00012744"/>
    </source>
</evidence>
<dbReference type="SMART" id="SM01217">
    <property type="entry name" value="Fn3_like"/>
    <property type="match status" value="1"/>
</dbReference>
<dbReference type="Pfam" id="PF01915">
    <property type="entry name" value="Glyco_hydro_3_C"/>
    <property type="match status" value="1"/>
</dbReference>
<keyword evidence="5 7" id="KW-0378">Hydrolase</keyword>
<evidence type="ECO:0000256" key="7">
    <source>
        <dbReference type="RuleBase" id="RU361161"/>
    </source>
</evidence>
<dbReference type="Proteomes" id="UP000186230">
    <property type="component" value="Chromosome"/>
</dbReference>
<dbReference type="Gene3D" id="3.40.50.1700">
    <property type="entry name" value="Glycoside hydrolase family 3 C-terminal domain"/>
    <property type="match status" value="1"/>
</dbReference>
<organism evidence="9 10">
    <name type="scientific">Christiangramia flava JLT2011</name>
    <dbReference type="NCBI Taxonomy" id="1229726"/>
    <lineage>
        <taxon>Bacteria</taxon>
        <taxon>Pseudomonadati</taxon>
        <taxon>Bacteroidota</taxon>
        <taxon>Flavobacteriia</taxon>
        <taxon>Flavobacteriales</taxon>
        <taxon>Flavobacteriaceae</taxon>
        <taxon>Christiangramia</taxon>
    </lineage>
</organism>
<dbReference type="EC" id="3.2.1.21" evidence="3"/>
<accession>A0A1L7I4Z6</accession>
<comment type="similarity">
    <text evidence="2 7">Belongs to the glycosyl hydrolase 3 family.</text>
</comment>
<dbReference type="InterPro" id="IPR017853">
    <property type="entry name" value="GH"/>
</dbReference>
<dbReference type="GO" id="GO:0008422">
    <property type="term" value="F:beta-glucosidase activity"/>
    <property type="evidence" value="ECO:0007669"/>
    <property type="project" value="UniProtKB-EC"/>
</dbReference>
<dbReference type="InterPro" id="IPR051915">
    <property type="entry name" value="Cellulose_Degrad_GH3"/>
</dbReference>
<dbReference type="SUPFAM" id="SSF52279">
    <property type="entry name" value="Beta-D-glucan exohydrolase, C-terminal domain"/>
    <property type="match status" value="1"/>
</dbReference>
<dbReference type="PROSITE" id="PS00775">
    <property type="entry name" value="GLYCOSYL_HYDROL_F3"/>
    <property type="match status" value="1"/>
</dbReference>
<proteinExistence type="inferred from homology"/>
<dbReference type="PRINTS" id="PR00133">
    <property type="entry name" value="GLHYDRLASE3"/>
</dbReference>
<evidence type="ECO:0000256" key="2">
    <source>
        <dbReference type="ARBA" id="ARBA00005336"/>
    </source>
</evidence>
<comment type="catalytic activity">
    <reaction evidence="1">
        <text>Hydrolysis of terminal, non-reducing beta-D-glucosyl residues with release of beta-D-glucose.</text>
        <dbReference type="EC" id="3.2.1.21"/>
    </reaction>
</comment>
<dbReference type="KEGG" id="gfl:GRFL_1570"/>
<dbReference type="RefSeq" id="WP_236995902.1">
    <property type="nucleotide sequence ID" value="NZ_AMRU01000001.1"/>
</dbReference>
<reference evidence="9 10" key="1">
    <citation type="submission" date="2016-07" db="EMBL/GenBank/DDBJ databases">
        <title>Multi-omics approach to identify versatile polysaccharide utilization systems of a marine flavobacterium Gramella flava.</title>
        <authorList>
            <person name="Tang K."/>
        </authorList>
    </citation>
    <scope>NUCLEOTIDE SEQUENCE [LARGE SCALE GENOMIC DNA]</scope>
    <source>
        <strain evidence="9 10">JLT2011</strain>
    </source>
</reference>
<feature type="domain" description="Fibronectin type III-like" evidence="8">
    <location>
        <begin position="667"/>
        <end position="735"/>
    </location>
</feature>
<name>A0A1L7I4Z6_9FLAO</name>
<evidence type="ECO:0000256" key="4">
    <source>
        <dbReference type="ARBA" id="ARBA00022729"/>
    </source>
</evidence>
<keyword evidence="4" id="KW-0732">Signal</keyword>
<evidence type="ECO:0000256" key="6">
    <source>
        <dbReference type="ARBA" id="ARBA00023295"/>
    </source>
</evidence>
<dbReference type="InterPro" id="IPR001764">
    <property type="entry name" value="Glyco_hydro_3_N"/>
</dbReference>
<evidence type="ECO:0000256" key="1">
    <source>
        <dbReference type="ARBA" id="ARBA00000448"/>
    </source>
</evidence>
<dbReference type="Gene3D" id="2.60.40.10">
    <property type="entry name" value="Immunoglobulins"/>
    <property type="match status" value="1"/>
</dbReference>
<dbReference type="InterPro" id="IPR036962">
    <property type="entry name" value="Glyco_hydro_3_N_sf"/>
</dbReference>
<dbReference type="PANTHER" id="PTHR30620">
    <property type="entry name" value="PERIPLASMIC BETA-GLUCOSIDASE-RELATED"/>
    <property type="match status" value="1"/>
</dbReference>
<dbReference type="FunFam" id="2.60.40.10:FF:000495">
    <property type="entry name" value="Periplasmic beta-glucosidase"/>
    <property type="match status" value="1"/>
</dbReference>
<evidence type="ECO:0000259" key="8">
    <source>
        <dbReference type="SMART" id="SM01217"/>
    </source>
</evidence>
<evidence type="ECO:0000313" key="10">
    <source>
        <dbReference type="Proteomes" id="UP000186230"/>
    </source>
</evidence>
<dbReference type="PANTHER" id="PTHR30620:SF16">
    <property type="entry name" value="LYSOSOMAL BETA GLUCOSIDASE"/>
    <property type="match status" value="1"/>
</dbReference>
<keyword evidence="6 7" id="KW-0326">Glycosidase</keyword>
<dbReference type="AlphaFoldDB" id="A0A1L7I4Z6"/>
<dbReference type="SUPFAM" id="SSF51445">
    <property type="entry name" value="(Trans)glycosidases"/>
    <property type="match status" value="1"/>
</dbReference>
<dbReference type="InterPro" id="IPR002772">
    <property type="entry name" value="Glyco_hydro_3_C"/>
</dbReference>
<dbReference type="Pfam" id="PF00933">
    <property type="entry name" value="Glyco_hydro_3"/>
    <property type="match status" value="1"/>
</dbReference>
<dbReference type="Pfam" id="PF14310">
    <property type="entry name" value="Fn3-like"/>
    <property type="match status" value="1"/>
</dbReference>
<dbReference type="EMBL" id="CP016359">
    <property type="protein sequence ID" value="APU68294.1"/>
    <property type="molecule type" value="Genomic_DNA"/>
</dbReference>
<protein>
    <recommendedName>
        <fullName evidence="3">beta-glucosidase</fullName>
        <ecNumber evidence="3">3.2.1.21</ecNumber>
    </recommendedName>
</protein>
<evidence type="ECO:0000313" key="9">
    <source>
        <dbReference type="EMBL" id="APU68294.1"/>
    </source>
</evidence>
<dbReference type="InterPro" id="IPR013783">
    <property type="entry name" value="Ig-like_fold"/>
</dbReference>
<dbReference type="InterPro" id="IPR036881">
    <property type="entry name" value="Glyco_hydro_3_C_sf"/>
</dbReference>
<evidence type="ECO:0000256" key="5">
    <source>
        <dbReference type="ARBA" id="ARBA00022801"/>
    </source>
</evidence>
<dbReference type="NCBIfam" id="NF011678">
    <property type="entry name" value="PRK15098.1"/>
    <property type="match status" value="1"/>
</dbReference>
<sequence length="746" mass="81585">MSAFVGVTSFAQISEIKSSVDRVEEKVDSVLQKMTLEEKIGQMVQYNGSWDLTGPASDKGNKEKEDRVKKGMVGSMLNVLSVEATEQAQRLNMENSRMKIPMMFGYDVIHGYKTIFPVPLAETSSWDLEAMEESARIAALESAVDGVNWTFSPMIDVSRDARWGRIMEGSGEDPFLTSKVGEAKIRGYQGEDLSDPKTIAATAKHFAGYGFVEGGKDYNSGNIGIRELHNFILPPFKAAAKAGAATFMNSFNTIDGIPATASEYLQRDILKGDWNWDGFVVSDWGSIAELIPHGIAKDKTDAARIAVKAGSDMDMEGGAYESGLKSLVENGTINENILDDAVRRILRVKFKMGLFDDPYRYSDAGLASEFSTEDHLNTARDIARKSIVLLKNEQQLLPLKGDENIAIIGPLADDKDTPIGNWRAQGEKNSAVSVIEGFKNSDFSGSMSFEKGVALGKGERSFLMPLEIEKEDRSGISAAVEIAKNADKVILVLGEDAFQTGEGRSQADVSLAGLQKELMDKVFEVNKNIILVLINGRPIEVNWAAENIPAIVEAWQLGSESGNAIADVLLGKYNPSGKLPVSFPRNSGQEPLYYNHLNTGRPSNPQHVTYSHYTDVEDGPLYPFGFGLSYTSFEYAKPGISSASLTEDGTLTLKVSVTNTGSVKGKEVVQLYVKDLVAKIARPVKELKGFELVELEAGESKEISFEISSEMLQFYDGENWIAEPGEFEAMVGTNSAEVQSIKFELK</sequence>
<dbReference type="InterPro" id="IPR026891">
    <property type="entry name" value="Fn3-like"/>
</dbReference>
<dbReference type="GO" id="GO:0009251">
    <property type="term" value="P:glucan catabolic process"/>
    <property type="evidence" value="ECO:0007669"/>
    <property type="project" value="TreeGrafter"/>
</dbReference>
<dbReference type="FunFam" id="3.20.20.300:FF:000005">
    <property type="entry name" value="Periplasmic beta-glucosidase"/>
    <property type="match status" value="1"/>
</dbReference>
<keyword evidence="10" id="KW-1185">Reference proteome</keyword>
<dbReference type="STRING" id="1229726.GRFL_1570"/>
<gene>
    <name evidence="9" type="ORF">GRFL_1570</name>
</gene>
<dbReference type="Gene3D" id="3.20.20.300">
    <property type="entry name" value="Glycoside hydrolase, family 3, N-terminal domain"/>
    <property type="match status" value="1"/>
</dbReference>
<dbReference type="InterPro" id="IPR019800">
    <property type="entry name" value="Glyco_hydro_3_AS"/>
</dbReference>